<dbReference type="RefSeq" id="WP_136824920.1">
    <property type="nucleotide sequence ID" value="NZ_SWBP01000001.1"/>
</dbReference>
<evidence type="ECO:0000256" key="1">
    <source>
        <dbReference type="SAM" id="MobiDB-lite"/>
    </source>
</evidence>
<feature type="region of interest" description="Disordered" evidence="1">
    <location>
        <begin position="42"/>
        <end position="89"/>
    </location>
</feature>
<gene>
    <name evidence="3" type="ORF">FA046_03280</name>
</gene>
<sequence>MGLLRFLIIAIAVIYILRILARIFLPFLFKKAVSKMQDKMNEQQQAYQNGHTATEKPQGTISVDFVPPPPKKKPKLDQAGDFVDYEDVK</sequence>
<feature type="compositionally biased region" description="Polar residues" evidence="1">
    <location>
        <begin position="42"/>
        <end position="61"/>
    </location>
</feature>
<keyword evidence="2" id="KW-0812">Transmembrane</keyword>
<dbReference type="OrthoDB" id="799376at2"/>
<keyword evidence="2" id="KW-1133">Transmembrane helix</keyword>
<comment type="caution">
    <text evidence="3">The sequence shown here is derived from an EMBL/GenBank/DDBJ whole genome shotgun (WGS) entry which is preliminary data.</text>
</comment>
<dbReference type="AlphaFoldDB" id="A0A4U1C7R5"/>
<dbReference type="Proteomes" id="UP000308181">
    <property type="component" value="Unassembled WGS sequence"/>
</dbReference>
<reference evidence="3 4" key="1">
    <citation type="submission" date="2019-04" db="EMBL/GenBank/DDBJ databases">
        <title>Pedobacter sp. AR-3-17 sp. nov., isolated from Arctic soil.</title>
        <authorList>
            <person name="Dahal R.H."/>
            <person name="Kim D.-U."/>
        </authorList>
    </citation>
    <scope>NUCLEOTIDE SEQUENCE [LARGE SCALE GENOMIC DNA]</scope>
    <source>
        <strain evidence="3 4">AR-3-17</strain>
    </source>
</reference>
<dbReference type="EMBL" id="SWBP01000001">
    <property type="protein sequence ID" value="TKC00714.1"/>
    <property type="molecule type" value="Genomic_DNA"/>
</dbReference>
<organism evidence="3 4">
    <name type="scientific">Pedobacter cryophilus</name>
    <dbReference type="NCBI Taxonomy" id="2571271"/>
    <lineage>
        <taxon>Bacteria</taxon>
        <taxon>Pseudomonadati</taxon>
        <taxon>Bacteroidota</taxon>
        <taxon>Sphingobacteriia</taxon>
        <taxon>Sphingobacteriales</taxon>
        <taxon>Sphingobacteriaceae</taxon>
        <taxon>Pedobacter</taxon>
    </lineage>
</organism>
<proteinExistence type="predicted"/>
<evidence type="ECO:0000256" key="2">
    <source>
        <dbReference type="SAM" id="Phobius"/>
    </source>
</evidence>
<dbReference type="InterPro" id="IPR032272">
    <property type="entry name" value="DUF4834"/>
</dbReference>
<name>A0A4U1C7R5_9SPHI</name>
<evidence type="ECO:0000313" key="3">
    <source>
        <dbReference type="EMBL" id="TKC00714.1"/>
    </source>
</evidence>
<keyword evidence="2" id="KW-0472">Membrane</keyword>
<feature type="transmembrane region" description="Helical" evidence="2">
    <location>
        <begin position="6"/>
        <end position="29"/>
    </location>
</feature>
<keyword evidence="4" id="KW-1185">Reference proteome</keyword>
<evidence type="ECO:0000313" key="4">
    <source>
        <dbReference type="Proteomes" id="UP000308181"/>
    </source>
</evidence>
<accession>A0A4U1C7R5</accession>
<protein>
    <submittedName>
        <fullName evidence="3">DUF4834 family protein</fullName>
    </submittedName>
</protein>
<dbReference type="Pfam" id="PF16118">
    <property type="entry name" value="DUF4834"/>
    <property type="match status" value="1"/>
</dbReference>